<sequence length="59" mass="5919">MRTTLAVGVGLVVALAGVASTMTTGGELSEAIMWVVFAMVPAAIVALGGIPSGYSHDRD</sequence>
<dbReference type="GeneID" id="44079133"/>
<dbReference type="Proteomes" id="UP000465846">
    <property type="component" value="Chromosome"/>
</dbReference>
<reference evidence="1 2" key="1">
    <citation type="submission" date="2020-02" db="EMBL/GenBank/DDBJ databases">
        <title>Whole genome sequence of Halogeometricum borinquense strain wsp4.</title>
        <authorList>
            <person name="Verma D.K."/>
            <person name="Gopal K."/>
            <person name="Prasad E.S."/>
        </authorList>
    </citation>
    <scope>NUCLEOTIDE SEQUENCE [LARGE SCALE GENOMIC DNA]</scope>
    <source>
        <strain evidence="2">wsp4</strain>
    </source>
</reference>
<dbReference type="EMBL" id="CP048739">
    <property type="protein sequence ID" value="QIB74064.1"/>
    <property type="molecule type" value="Genomic_DNA"/>
</dbReference>
<evidence type="ECO:0000313" key="2">
    <source>
        <dbReference type="Proteomes" id="UP000465846"/>
    </source>
</evidence>
<organism evidence="1 2">
    <name type="scientific">Halogeometricum borinquense</name>
    <dbReference type="NCBI Taxonomy" id="60847"/>
    <lineage>
        <taxon>Archaea</taxon>
        <taxon>Methanobacteriati</taxon>
        <taxon>Methanobacteriota</taxon>
        <taxon>Stenosarchaea group</taxon>
        <taxon>Halobacteria</taxon>
        <taxon>Halobacteriales</taxon>
        <taxon>Haloferacaceae</taxon>
        <taxon>Halogeometricum</taxon>
    </lineage>
</organism>
<proteinExistence type="predicted"/>
<name>A0A6C0UF34_9EURY</name>
<protein>
    <submittedName>
        <fullName evidence="1">Uncharacterized protein</fullName>
    </submittedName>
</protein>
<accession>A0A6C0UF34</accession>
<gene>
    <name evidence="1" type="ORF">G3I44_06990</name>
</gene>
<dbReference type="RefSeq" id="WP_163486031.1">
    <property type="nucleotide sequence ID" value="NZ_CP048739.1"/>
</dbReference>
<evidence type="ECO:0000313" key="1">
    <source>
        <dbReference type="EMBL" id="QIB74064.1"/>
    </source>
</evidence>
<dbReference type="AlphaFoldDB" id="A0A6C0UF34"/>